<keyword evidence="1" id="KW-0812">Transmembrane</keyword>
<keyword evidence="1" id="KW-1133">Transmembrane helix</keyword>
<keyword evidence="3" id="KW-1185">Reference proteome</keyword>
<name>A0ABN2F481_9ACTN</name>
<keyword evidence="1" id="KW-0472">Membrane</keyword>
<evidence type="ECO:0008006" key="4">
    <source>
        <dbReference type="Google" id="ProtNLM"/>
    </source>
</evidence>
<evidence type="ECO:0000313" key="3">
    <source>
        <dbReference type="Proteomes" id="UP001501319"/>
    </source>
</evidence>
<accession>A0ABN2F481</accession>
<organism evidence="2 3">
    <name type="scientific">Kribbella alba</name>
    <dbReference type="NCBI Taxonomy" id="190197"/>
    <lineage>
        <taxon>Bacteria</taxon>
        <taxon>Bacillati</taxon>
        <taxon>Actinomycetota</taxon>
        <taxon>Actinomycetes</taxon>
        <taxon>Propionibacteriales</taxon>
        <taxon>Kribbellaceae</taxon>
        <taxon>Kribbella</taxon>
    </lineage>
</organism>
<reference evidence="2 3" key="1">
    <citation type="journal article" date="2019" name="Int. J. Syst. Evol. Microbiol.">
        <title>The Global Catalogue of Microorganisms (GCM) 10K type strain sequencing project: providing services to taxonomists for standard genome sequencing and annotation.</title>
        <authorList>
            <consortium name="The Broad Institute Genomics Platform"/>
            <consortium name="The Broad Institute Genome Sequencing Center for Infectious Disease"/>
            <person name="Wu L."/>
            <person name="Ma J."/>
        </authorList>
    </citation>
    <scope>NUCLEOTIDE SEQUENCE [LARGE SCALE GENOMIC DNA]</scope>
    <source>
        <strain evidence="2 3">JCM 14306</strain>
    </source>
</reference>
<proteinExistence type="predicted"/>
<evidence type="ECO:0000313" key="2">
    <source>
        <dbReference type="EMBL" id="GAA1628074.1"/>
    </source>
</evidence>
<protein>
    <recommendedName>
        <fullName evidence="4">DUF3592 domain-containing protein</fullName>
    </recommendedName>
</protein>
<feature type="transmembrane region" description="Helical" evidence="1">
    <location>
        <begin position="240"/>
        <end position="261"/>
    </location>
</feature>
<comment type="caution">
    <text evidence="2">The sequence shown here is derived from an EMBL/GenBank/DDBJ whole genome shotgun (WGS) entry which is preliminary data.</text>
</comment>
<evidence type="ECO:0000256" key="1">
    <source>
        <dbReference type="SAM" id="Phobius"/>
    </source>
</evidence>
<feature type="transmembrane region" description="Helical" evidence="1">
    <location>
        <begin position="41"/>
        <end position="61"/>
    </location>
</feature>
<sequence>MGDTPGSNAEVVGGDWNPTPGLRRLPLCERSMSDSNDDLEGWQVVLLLVFFCAVGGGLYLIGWLTRPSFLWDAPLLCAAIAGAACYPARFLVERFSWWKRLEERREGRHLRRERASSDRGRRRWSVIARVLRIVVGVPISLGSLAILPLGISAGHENENLVKNGPIQQAVVVSVEEDKWSKYDDVTVMVARPGDGKPIELDGGNDLDPRPKKGDHLDVVVDPKDPSTIISATLDWSTPWWAYPLALIITAILFAIGVAIAFA</sequence>
<dbReference type="EMBL" id="BAAANE010000004">
    <property type="protein sequence ID" value="GAA1628074.1"/>
    <property type="molecule type" value="Genomic_DNA"/>
</dbReference>
<dbReference type="Proteomes" id="UP001501319">
    <property type="component" value="Unassembled WGS sequence"/>
</dbReference>
<feature type="transmembrane region" description="Helical" evidence="1">
    <location>
        <begin position="130"/>
        <end position="151"/>
    </location>
</feature>
<gene>
    <name evidence="2" type="ORF">GCM10009744_14940</name>
</gene>